<feature type="signal peptide" evidence="3">
    <location>
        <begin position="1"/>
        <end position="22"/>
    </location>
</feature>
<dbReference type="Pfam" id="PF00264">
    <property type="entry name" value="Tyrosinase"/>
    <property type="match status" value="1"/>
</dbReference>
<dbReference type="SUPFAM" id="SSF48056">
    <property type="entry name" value="Di-copper centre-containing domain"/>
    <property type="match status" value="1"/>
</dbReference>
<name>A0A9Q8ZBH0_CURCL</name>
<dbReference type="GO" id="GO:0046872">
    <property type="term" value="F:metal ion binding"/>
    <property type="evidence" value="ECO:0007669"/>
    <property type="project" value="UniProtKB-KW"/>
</dbReference>
<dbReference type="PRINTS" id="PR00092">
    <property type="entry name" value="TYROSINASE"/>
</dbReference>
<keyword evidence="6" id="KW-1185">Reference proteome</keyword>
<dbReference type="AlphaFoldDB" id="A0A9Q8ZBH0"/>
<feature type="chain" id="PRO_5040467785" evidence="3">
    <location>
        <begin position="23"/>
        <end position="400"/>
    </location>
</feature>
<dbReference type="Proteomes" id="UP001056012">
    <property type="component" value="Chromosome 4"/>
</dbReference>
<evidence type="ECO:0000313" key="5">
    <source>
        <dbReference type="EMBL" id="USP79155.1"/>
    </source>
</evidence>
<dbReference type="VEuPathDB" id="FungiDB:yc1106_06429"/>
<keyword evidence="3" id="KW-0732">Signal</keyword>
<dbReference type="GO" id="GO:0016491">
    <property type="term" value="F:oxidoreductase activity"/>
    <property type="evidence" value="ECO:0007669"/>
    <property type="project" value="UniProtKB-KW"/>
</dbReference>
<feature type="domain" description="Tyrosinase copper-binding" evidence="4">
    <location>
        <begin position="123"/>
        <end position="140"/>
    </location>
</feature>
<dbReference type="PROSITE" id="PS00497">
    <property type="entry name" value="TYROSINASE_1"/>
    <property type="match status" value="1"/>
</dbReference>
<keyword evidence="1" id="KW-0479">Metal-binding</keyword>
<evidence type="ECO:0000256" key="2">
    <source>
        <dbReference type="ARBA" id="ARBA00023002"/>
    </source>
</evidence>
<evidence type="ECO:0000259" key="4">
    <source>
        <dbReference type="PROSITE" id="PS00497"/>
    </source>
</evidence>
<protein>
    <submittedName>
        <fullName evidence="5">Di-copper centre-containing protein</fullName>
    </submittedName>
</protein>
<reference evidence="5" key="1">
    <citation type="submission" date="2021-12" db="EMBL/GenBank/DDBJ databases">
        <title>Curvularia clavata genome.</title>
        <authorList>
            <person name="Cao Y."/>
        </authorList>
    </citation>
    <scope>NUCLEOTIDE SEQUENCE</scope>
    <source>
        <strain evidence="5">Yc1106</strain>
    </source>
</reference>
<evidence type="ECO:0000256" key="3">
    <source>
        <dbReference type="SAM" id="SignalP"/>
    </source>
</evidence>
<sequence>MAGPFIPKALVAALCLTLGAFASPFDKIQDAATKLANIQHQALENAYKVLDNSLSDSMSRVSTCNRDTVAVRKEFGDLTKAERKAYTNAVKCLLESPSKLPTGQYPGAKSRYDDFVNMTPSIHSTANFLHWHRYYVWAYETALRNECQYAGYQPYWDWSKYSDLVHSPIFNGDEWSMGSNGDAIGPHGGMNMGPGSPSLPGGPGGGCVTSGPFANLTIHLGPVMPTMDPALKIPSNPRADGYGDNPRCLRRDVSNFLPERYLRPDDLLRHIESSNDIATFQDTLQMNMSNPLAALHSAGHYSVWGDPGGDVYVSPGEPFFWLHHTQLDRHWWMWTMYIESQLKTRTSMYEGGTNWMLPDSPRGSPDDKQEMGVAAPESMNHLASRDLFSTTGGPLCYVYA</sequence>
<dbReference type="OrthoDB" id="6132182at2759"/>
<proteinExistence type="predicted"/>
<dbReference type="InterPro" id="IPR002227">
    <property type="entry name" value="Tyrosinase_Cu-bd"/>
</dbReference>
<dbReference type="InterPro" id="IPR008922">
    <property type="entry name" value="Di-copper_centre_dom_sf"/>
</dbReference>
<accession>A0A9Q8ZBH0</accession>
<organism evidence="5 6">
    <name type="scientific">Curvularia clavata</name>
    <dbReference type="NCBI Taxonomy" id="95742"/>
    <lineage>
        <taxon>Eukaryota</taxon>
        <taxon>Fungi</taxon>
        <taxon>Dikarya</taxon>
        <taxon>Ascomycota</taxon>
        <taxon>Pezizomycotina</taxon>
        <taxon>Dothideomycetes</taxon>
        <taxon>Pleosporomycetidae</taxon>
        <taxon>Pleosporales</taxon>
        <taxon>Pleosporineae</taxon>
        <taxon>Pleosporaceae</taxon>
        <taxon>Curvularia</taxon>
    </lineage>
</organism>
<dbReference type="InterPro" id="IPR050316">
    <property type="entry name" value="Tyrosinase/Hemocyanin"/>
</dbReference>
<gene>
    <name evidence="5" type="ORF">yc1106_06429</name>
</gene>
<dbReference type="EMBL" id="CP089277">
    <property type="protein sequence ID" value="USP79155.1"/>
    <property type="molecule type" value="Genomic_DNA"/>
</dbReference>
<dbReference type="Gene3D" id="1.10.1280.10">
    <property type="entry name" value="Di-copper center containing domain from catechol oxidase"/>
    <property type="match status" value="1"/>
</dbReference>
<dbReference type="PANTHER" id="PTHR11474:SF125">
    <property type="entry name" value="N-ACETYL-6-HYDROXYTRYPTOPHAN OXIDASE IVOB-RELATED"/>
    <property type="match status" value="1"/>
</dbReference>
<evidence type="ECO:0000313" key="6">
    <source>
        <dbReference type="Proteomes" id="UP001056012"/>
    </source>
</evidence>
<evidence type="ECO:0000256" key="1">
    <source>
        <dbReference type="ARBA" id="ARBA00022723"/>
    </source>
</evidence>
<dbReference type="PANTHER" id="PTHR11474">
    <property type="entry name" value="TYROSINASE FAMILY MEMBER"/>
    <property type="match status" value="1"/>
</dbReference>
<keyword evidence="2" id="KW-0560">Oxidoreductase</keyword>